<dbReference type="InterPro" id="IPR036852">
    <property type="entry name" value="Peptidase_S8/S53_dom_sf"/>
</dbReference>
<dbReference type="InterPro" id="IPR023828">
    <property type="entry name" value="Peptidase_S8_Ser-AS"/>
</dbReference>
<dbReference type="InterPro" id="IPR000209">
    <property type="entry name" value="Peptidase_S8/S53_dom"/>
</dbReference>
<dbReference type="Proteomes" id="UP001500454">
    <property type="component" value="Unassembled WGS sequence"/>
</dbReference>
<feature type="domain" description="Peptidase S8/S53" evidence="8">
    <location>
        <begin position="169"/>
        <end position="451"/>
    </location>
</feature>
<dbReference type="InterPro" id="IPR022398">
    <property type="entry name" value="Peptidase_S8_His-AS"/>
</dbReference>
<evidence type="ECO:0000256" key="4">
    <source>
        <dbReference type="ARBA" id="ARBA00022825"/>
    </source>
</evidence>
<dbReference type="EMBL" id="BAABHA010000002">
    <property type="protein sequence ID" value="GAA4377654.1"/>
    <property type="molecule type" value="Genomic_DNA"/>
</dbReference>
<evidence type="ECO:0000256" key="1">
    <source>
        <dbReference type="ARBA" id="ARBA00011073"/>
    </source>
</evidence>
<evidence type="ECO:0000313" key="9">
    <source>
        <dbReference type="EMBL" id="GAA4377654.1"/>
    </source>
</evidence>
<comment type="similarity">
    <text evidence="1 5 6">Belongs to the peptidase S8 family.</text>
</comment>
<evidence type="ECO:0000259" key="8">
    <source>
        <dbReference type="Pfam" id="PF00082"/>
    </source>
</evidence>
<dbReference type="InterPro" id="IPR015500">
    <property type="entry name" value="Peptidase_S8_subtilisin-rel"/>
</dbReference>
<evidence type="ECO:0000256" key="5">
    <source>
        <dbReference type="PROSITE-ProRule" id="PRU01240"/>
    </source>
</evidence>
<organism evidence="9 10">
    <name type="scientific">Hymenobacter koreensis</name>
    <dbReference type="NCBI Taxonomy" id="1084523"/>
    <lineage>
        <taxon>Bacteria</taxon>
        <taxon>Pseudomonadati</taxon>
        <taxon>Bacteroidota</taxon>
        <taxon>Cytophagia</taxon>
        <taxon>Cytophagales</taxon>
        <taxon>Hymenobacteraceae</taxon>
        <taxon>Hymenobacter</taxon>
    </lineage>
</organism>
<evidence type="ECO:0000256" key="2">
    <source>
        <dbReference type="ARBA" id="ARBA00022670"/>
    </source>
</evidence>
<dbReference type="PROSITE" id="PS00137">
    <property type="entry name" value="SUBTILASE_HIS"/>
    <property type="match status" value="1"/>
</dbReference>
<evidence type="ECO:0000256" key="6">
    <source>
        <dbReference type="RuleBase" id="RU003355"/>
    </source>
</evidence>
<gene>
    <name evidence="9" type="ORF">GCM10023186_13020</name>
</gene>
<dbReference type="InterPro" id="IPR034204">
    <property type="entry name" value="PfSUB1-like_cat_dom"/>
</dbReference>
<sequence>MKNTLRLLLLLLGSPAVVSAQQPSAAPRLIVRLADGALPESAQNNRIPVPSRAFEQLNRSHHAVRVQALNPGRPAARGADAAPAMYLIELPAGTNAAQAVREYEQSGLFRYVEVDAVGQAGGVQGFAPNDAVYNRQWGLNNTGSFSLSAARAGADIKMEDAWAITRGDSSVTVAIIDSGCKLDHPEFSGRIWRNRQETAGNNIDDDQNGYVDDVNGWNFVTNTNNPTDDQGHGTNVAGIVGATGNNGIGYAGVNWACKLMVCKGLNAQNSGFYSWWISAMYYAVNNGARVLNMSLGGLSTSQAMQDAVNYATQRGVVVVVCMMNENNNTTFYPAGLNGVVAVGATNPNDARTSPFFWSTTSGSNYGSHISVVAPGNYIYGLSHQSNTNYNTYWGGTSQATPHVAGLVSLLLTVKPQLTPAQVKTLLQTTADDRVGNPAEDAPGWDPYYGHGRVHAARALQAVVTNTRLAAAAPAALRLFPNPAHNKLTLQTSDARLLHREVRIFNGVGQLVYRQILSSATLEVPLALAPGAYWVTLAGTGVGQKLVVQ</sequence>
<proteinExistence type="inferred from homology"/>
<evidence type="ECO:0000313" key="10">
    <source>
        <dbReference type="Proteomes" id="UP001500454"/>
    </source>
</evidence>
<feature type="active site" description="Charge relay system" evidence="5">
    <location>
        <position position="177"/>
    </location>
</feature>
<dbReference type="CDD" id="cd07473">
    <property type="entry name" value="Peptidases_S8_Subtilisin_like"/>
    <property type="match status" value="1"/>
</dbReference>
<keyword evidence="7" id="KW-0732">Signal</keyword>
<reference evidence="10" key="1">
    <citation type="journal article" date="2019" name="Int. J. Syst. Evol. Microbiol.">
        <title>The Global Catalogue of Microorganisms (GCM) 10K type strain sequencing project: providing services to taxonomists for standard genome sequencing and annotation.</title>
        <authorList>
            <consortium name="The Broad Institute Genomics Platform"/>
            <consortium name="The Broad Institute Genome Sequencing Center for Infectious Disease"/>
            <person name="Wu L."/>
            <person name="Ma J."/>
        </authorList>
    </citation>
    <scope>NUCLEOTIDE SEQUENCE [LARGE SCALE GENOMIC DNA]</scope>
    <source>
        <strain evidence="10">JCM 17924</strain>
    </source>
</reference>
<feature type="chain" id="PRO_5046493078" description="Peptidase S8/S53 domain-containing protein" evidence="7">
    <location>
        <begin position="21"/>
        <end position="548"/>
    </location>
</feature>
<accession>A0ABP8IWS5</accession>
<protein>
    <recommendedName>
        <fullName evidence="8">Peptidase S8/S53 domain-containing protein</fullName>
    </recommendedName>
</protein>
<dbReference type="RefSeq" id="WP_345222434.1">
    <property type="nucleotide sequence ID" value="NZ_BAABHA010000002.1"/>
</dbReference>
<dbReference type="PRINTS" id="PR00723">
    <property type="entry name" value="SUBTILISIN"/>
</dbReference>
<dbReference type="PANTHER" id="PTHR43806:SF11">
    <property type="entry name" value="CEREVISIN-RELATED"/>
    <property type="match status" value="1"/>
</dbReference>
<keyword evidence="4 5" id="KW-0720">Serine protease</keyword>
<keyword evidence="3 5" id="KW-0378">Hydrolase</keyword>
<keyword evidence="10" id="KW-1185">Reference proteome</keyword>
<dbReference type="SUPFAM" id="SSF52743">
    <property type="entry name" value="Subtilisin-like"/>
    <property type="match status" value="1"/>
</dbReference>
<dbReference type="PROSITE" id="PS00138">
    <property type="entry name" value="SUBTILASE_SER"/>
    <property type="match status" value="1"/>
</dbReference>
<dbReference type="PANTHER" id="PTHR43806">
    <property type="entry name" value="PEPTIDASE S8"/>
    <property type="match status" value="1"/>
</dbReference>
<feature type="active site" description="Charge relay system" evidence="5">
    <location>
        <position position="397"/>
    </location>
</feature>
<feature type="signal peptide" evidence="7">
    <location>
        <begin position="1"/>
        <end position="20"/>
    </location>
</feature>
<keyword evidence="2 5" id="KW-0645">Protease</keyword>
<dbReference type="Pfam" id="PF00082">
    <property type="entry name" value="Peptidase_S8"/>
    <property type="match status" value="1"/>
</dbReference>
<name>A0ABP8IWS5_9BACT</name>
<dbReference type="InterPro" id="IPR050131">
    <property type="entry name" value="Peptidase_S8_subtilisin-like"/>
</dbReference>
<feature type="active site" description="Charge relay system" evidence="5">
    <location>
        <position position="232"/>
    </location>
</feature>
<dbReference type="Gene3D" id="3.40.50.200">
    <property type="entry name" value="Peptidase S8/S53 domain"/>
    <property type="match status" value="1"/>
</dbReference>
<comment type="caution">
    <text evidence="9">The sequence shown here is derived from an EMBL/GenBank/DDBJ whole genome shotgun (WGS) entry which is preliminary data.</text>
</comment>
<evidence type="ECO:0000256" key="7">
    <source>
        <dbReference type="SAM" id="SignalP"/>
    </source>
</evidence>
<dbReference type="InterPro" id="IPR023827">
    <property type="entry name" value="Peptidase_S8_Asp-AS"/>
</dbReference>
<dbReference type="PROSITE" id="PS00136">
    <property type="entry name" value="SUBTILASE_ASP"/>
    <property type="match status" value="1"/>
</dbReference>
<dbReference type="PROSITE" id="PS51892">
    <property type="entry name" value="SUBTILASE"/>
    <property type="match status" value="1"/>
</dbReference>
<evidence type="ECO:0000256" key="3">
    <source>
        <dbReference type="ARBA" id="ARBA00022801"/>
    </source>
</evidence>